<dbReference type="AlphaFoldDB" id="A0A093JCT3"/>
<dbReference type="InterPro" id="IPR012677">
    <property type="entry name" value="Nucleotide-bd_a/b_plait_sf"/>
</dbReference>
<keyword evidence="9" id="KW-1185">Reference proteome</keyword>
<proteinExistence type="predicted"/>
<dbReference type="EMBL" id="KL217358">
    <property type="protein sequence ID" value="KFV76694.1"/>
    <property type="molecule type" value="Genomic_DNA"/>
</dbReference>
<reference evidence="8 9" key="1">
    <citation type="submission" date="2014-04" db="EMBL/GenBank/DDBJ databases">
        <title>Genome evolution of avian class.</title>
        <authorList>
            <person name="Zhang G."/>
            <person name="Li C."/>
        </authorList>
    </citation>
    <scope>NUCLEOTIDE SEQUENCE [LARGE SCALE GENOMIC DNA]</scope>
    <source>
        <strain evidence="8">BGI_N307</strain>
    </source>
</reference>
<keyword evidence="3" id="KW-0863">Zinc-finger</keyword>
<feature type="non-terminal residue" evidence="8">
    <location>
        <position position="303"/>
    </location>
</feature>
<feature type="compositionally biased region" description="Basic and acidic residues" evidence="6">
    <location>
        <begin position="19"/>
        <end position="31"/>
    </location>
</feature>
<protein>
    <submittedName>
        <fullName evidence="8">U2 small nuclear ribonucleoprotein auxiliary factor 35 kDa subunit-related protein 2</fullName>
    </submittedName>
</protein>
<feature type="non-terminal residue" evidence="8">
    <location>
        <position position="1"/>
    </location>
</feature>
<dbReference type="InterPro" id="IPR003954">
    <property type="entry name" value="RRM_euk-type"/>
</dbReference>
<evidence type="ECO:0000259" key="7">
    <source>
        <dbReference type="SMART" id="SM00361"/>
    </source>
</evidence>
<dbReference type="GO" id="GO:0089701">
    <property type="term" value="C:U2AF complex"/>
    <property type="evidence" value="ECO:0007669"/>
    <property type="project" value="InterPro"/>
</dbReference>
<accession>A0A093JCT3</accession>
<keyword evidence="4" id="KW-0862">Zinc</keyword>
<evidence type="ECO:0000256" key="2">
    <source>
        <dbReference type="ARBA" id="ARBA00022737"/>
    </source>
</evidence>
<keyword evidence="5" id="KW-0694">RNA-binding</keyword>
<dbReference type="STRING" id="118200.A0A093JCT3"/>
<feature type="region of interest" description="Disordered" evidence="6">
    <location>
        <begin position="134"/>
        <end position="155"/>
    </location>
</feature>
<evidence type="ECO:0000256" key="1">
    <source>
        <dbReference type="ARBA" id="ARBA00022723"/>
    </source>
</evidence>
<dbReference type="InterPro" id="IPR009145">
    <property type="entry name" value="U2AF_small"/>
</dbReference>
<evidence type="ECO:0000256" key="4">
    <source>
        <dbReference type="ARBA" id="ARBA00022833"/>
    </source>
</evidence>
<dbReference type="SUPFAM" id="SSF54928">
    <property type="entry name" value="RNA-binding domain, RBD"/>
    <property type="match status" value="1"/>
</dbReference>
<dbReference type="GO" id="GO:0008270">
    <property type="term" value="F:zinc ion binding"/>
    <property type="evidence" value="ECO:0007669"/>
    <property type="project" value="UniProtKB-KW"/>
</dbReference>
<feature type="region of interest" description="Disordered" evidence="6">
    <location>
        <begin position="74"/>
        <end position="122"/>
    </location>
</feature>
<sequence>YRAILKKEKRKKKRQALARLRDSEATEKDESVSEEEEEDLEEEDEDEEEKKLEAERQKLHEQWLLREEKAQEEFKLKKEKEEAARKRQEEEERKIKEEWEEQQRKEREAAQQKQQEKREREAAVQRMLDQAESQLENGVSWHNPEPPENIGTEKDRANCPFYIKTGSCRFGDRREQSRQGGSRSGPRREQLVRGMFLTFGMEQCRRDDYDTDASLEYSDEETYQQFLEFYEDVLPEFQNVGKVVQFKWVSDPSRGCVTVMLCPLCREKDCQAALALFSGRWYAGRQLHCEFCPVTRWKTAICG</sequence>
<keyword evidence="1" id="KW-0479">Metal-binding</keyword>
<dbReference type="PANTHER" id="PTHR12620">
    <property type="entry name" value="U2 SNRNP AUXILIARY FACTOR, SMALL SUBUNIT"/>
    <property type="match status" value="1"/>
</dbReference>
<evidence type="ECO:0000256" key="6">
    <source>
        <dbReference type="SAM" id="MobiDB-lite"/>
    </source>
</evidence>
<gene>
    <name evidence="8" type="ORF">N307_02121</name>
</gene>
<dbReference type="GO" id="GO:0003723">
    <property type="term" value="F:RNA binding"/>
    <property type="evidence" value="ECO:0007669"/>
    <property type="project" value="UniProtKB-KW"/>
</dbReference>
<feature type="compositionally biased region" description="Basic residues" evidence="6">
    <location>
        <begin position="7"/>
        <end position="16"/>
    </location>
</feature>
<dbReference type="GO" id="GO:0000398">
    <property type="term" value="P:mRNA splicing, via spliceosome"/>
    <property type="evidence" value="ECO:0007669"/>
    <property type="project" value="InterPro"/>
</dbReference>
<evidence type="ECO:0000256" key="3">
    <source>
        <dbReference type="ARBA" id="ARBA00022771"/>
    </source>
</evidence>
<dbReference type="GO" id="GO:1990904">
    <property type="term" value="C:ribonucleoprotein complex"/>
    <property type="evidence" value="ECO:0007669"/>
    <property type="project" value="UniProtKB-KW"/>
</dbReference>
<organism evidence="8 9">
    <name type="scientific">Dryobates pubescens</name>
    <name type="common">Downy woodpecker</name>
    <name type="synonym">Picoides pubescens</name>
    <dbReference type="NCBI Taxonomy" id="118200"/>
    <lineage>
        <taxon>Eukaryota</taxon>
        <taxon>Metazoa</taxon>
        <taxon>Chordata</taxon>
        <taxon>Craniata</taxon>
        <taxon>Vertebrata</taxon>
        <taxon>Euteleostomi</taxon>
        <taxon>Archelosauria</taxon>
        <taxon>Archosauria</taxon>
        <taxon>Dinosauria</taxon>
        <taxon>Saurischia</taxon>
        <taxon>Theropoda</taxon>
        <taxon>Coelurosauria</taxon>
        <taxon>Aves</taxon>
        <taxon>Neognathae</taxon>
        <taxon>Neoaves</taxon>
        <taxon>Telluraves</taxon>
        <taxon>Coraciimorphae</taxon>
        <taxon>Piciformes</taxon>
        <taxon>Picidae</taxon>
        <taxon>Dryobates</taxon>
    </lineage>
</organism>
<dbReference type="InterPro" id="IPR035979">
    <property type="entry name" value="RBD_domain_sf"/>
</dbReference>
<evidence type="ECO:0000313" key="9">
    <source>
        <dbReference type="Proteomes" id="UP000053875"/>
    </source>
</evidence>
<feature type="region of interest" description="Disordered" evidence="6">
    <location>
        <begin position="1"/>
        <end position="55"/>
    </location>
</feature>
<feature type="compositionally biased region" description="Acidic residues" evidence="6">
    <location>
        <begin position="32"/>
        <end position="48"/>
    </location>
</feature>
<feature type="domain" description="RNA recognition motif" evidence="7">
    <location>
        <begin position="207"/>
        <end position="290"/>
    </location>
</feature>
<keyword evidence="2" id="KW-0677">Repeat</keyword>
<dbReference type="Proteomes" id="UP000053875">
    <property type="component" value="Unassembled WGS sequence"/>
</dbReference>
<keyword evidence="8" id="KW-0687">Ribonucleoprotein</keyword>
<evidence type="ECO:0000256" key="5">
    <source>
        <dbReference type="ARBA" id="ARBA00022884"/>
    </source>
</evidence>
<dbReference type="Gene3D" id="3.30.70.330">
    <property type="match status" value="1"/>
</dbReference>
<evidence type="ECO:0000313" key="8">
    <source>
        <dbReference type="EMBL" id="KFV76694.1"/>
    </source>
</evidence>
<dbReference type="PRINTS" id="PR01848">
    <property type="entry name" value="U2AUXFACTOR"/>
</dbReference>
<name>A0A093JCT3_DRYPU</name>
<dbReference type="SMART" id="SM00361">
    <property type="entry name" value="RRM_1"/>
    <property type="match status" value="1"/>
</dbReference>